<accession>Q84189</accession>
<protein>
    <submittedName>
        <fullName evidence="1">Matrix protein</fullName>
    </submittedName>
</protein>
<evidence type="ECO:0000313" key="1">
    <source>
        <dbReference type="EMBL" id="BAA00379.1"/>
    </source>
</evidence>
<proteinExistence type="predicted"/>
<sequence length="11" mass="1293">MTEIHDFDKSA</sequence>
<reference evidence="1" key="1">
    <citation type="journal article" date="1989" name="J. Gen. Virol.">
        <title>Matrix protein of cell-associated subacute sclerosing panencephalitis viruses.</title>
        <authorList>
            <person name="Enami M."/>
            <person name="Sato T.A."/>
            <person name="Sugiura A."/>
        </authorList>
    </citation>
    <scope>NUCLEOTIDE SEQUENCE</scope>
    <source>
        <strain evidence="1">Niigata-1</strain>
    </source>
</reference>
<name>Q84189_9MONO</name>
<dbReference type="EMBL" id="D00493">
    <property type="protein sequence ID" value="BAA00379.1"/>
    <property type="molecule type" value="Genomic_RNA"/>
</dbReference>
<keyword evidence="1" id="KW-0946">Virion</keyword>
<keyword evidence="1" id="KW-0468">Viral matrix protein</keyword>
<organism evidence="1">
    <name type="scientific">Measles morbillivirus</name>
    <dbReference type="NCBI Taxonomy" id="11234"/>
    <lineage>
        <taxon>Viruses</taxon>
        <taxon>Riboviria</taxon>
        <taxon>Orthornavirae</taxon>
        <taxon>Negarnaviricota</taxon>
        <taxon>Haploviricotina</taxon>
        <taxon>Monjiviricetes</taxon>
        <taxon>Mononegavirales</taxon>
        <taxon>Paramyxoviridae</taxon>
        <taxon>Orthoparamyxovirinae</taxon>
        <taxon>Morbillivirus</taxon>
        <taxon>Morbillivirus hominis</taxon>
    </lineage>
</organism>
<dbReference type="GO" id="GO:0039660">
    <property type="term" value="F:structural constituent of virion"/>
    <property type="evidence" value="ECO:0007669"/>
    <property type="project" value="UniProtKB-KW"/>
</dbReference>